<dbReference type="RefSeq" id="WP_114447793.1">
    <property type="nucleotide sequence ID" value="NZ_QPHM01000001.1"/>
</dbReference>
<feature type="compositionally biased region" description="Acidic residues" evidence="1">
    <location>
        <begin position="242"/>
        <end position="252"/>
    </location>
</feature>
<feature type="domain" description="Choice-of-anchor I" evidence="2">
    <location>
        <begin position="202"/>
        <end position="361"/>
    </location>
</feature>
<feature type="region of interest" description="Disordered" evidence="1">
    <location>
        <begin position="240"/>
        <end position="260"/>
    </location>
</feature>
<feature type="domain" description="Choice-of-anchor I" evidence="2">
    <location>
        <begin position="80"/>
        <end position="165"/>
    </location>
</feature>
<protein>
    <recommendedName>
        <fullName evidence="2">Choice-of-anchor I domain-containing protein</fullName>
    </recommendedName>
</protein>
<reference evidence="3 4" key="1">
    <citation type="submission" date="2018-07" db="EMBL/GenBank/DDBJ databases">
        <title>Genome sequences of Haloplanus salinus JCM 18368T.</title>
        <authorList>
            <person name="Kim Y.B."/>
            <person name="Roh S.W."/>
        </authorList>
    </citation>
    <scope>NUCLEOTIDE SEQUENCE [LARGE SCALE GENOMIC DNA]</scope>
    <source>
        <strain evidence="3 4">JCM 18368</strain>
    </source>
</reference>
<dbReference type="SUPFAM" id="SSF50969">
    <property type="entry name" value="YVTN repeat-like/Quinoprotein amine dehydrogenase"/>
    <property type="match status" value="2"/>
</dbReference>
<dbReference type="InterPro" id="IPR052956">
    <property type="entry name" value="Mesenchyme-surface_protein"/>
</dbReference>
<dbReference type="InterPro" id="IPR011044">
    <property type="entry name" value="Quino_amine_DH_bsu"/>
</dbReference>
<dbReference type="Gene3D" id="2.130.10.10">
    <property type="entry name" value="YVTN repeat-like/Quinoprotein amine dehydrogenase"/>
    <property type="match status" value="1"/>
</dbReference>
<comment type="caution">
    <text evidence="3">The sequence shown here is derived from an EMBL/GenBank/DDBJ whole genome shotgun (WGS) entry which is preliminary data.</text>
</comment>
<dbReference type="OrthoDB" id="240496at2157"/>
<dbReference type="EMBL" id="QPHM01000001">
    <property type="protein sequence ID" value="RCU46242.1"/>
    <property type="molecule type" value="Genomic_DNA"/>
</dbReference>
<dbReference type="PANTHER" id="PTHR46928">
    <property type="entry name" value="MESENCHYME-SPECIFIC CELL SURFACE GLYCOPROTEIN"/>
    <property type="match status" value="1"/>
</dbReference>
<keyword evidence="4" id="KW-1185">Reference proteome</keyword>
<proteinExistence type="predicted"/>
<organism evidence="3 4">
    <name type="scientific">Haloplanus salinus</name>
    <dbReference type="NCBI Taxonomy" id="1126245"/>
    <lineage>
        <taxon>Archaea</taxon>
        <taxon>Methanobacteriati</taxon>
        <taxon>Methanobacteriota</taxon>
        <taxon>Stenosarchaea group</taxon>
        <taxon>Halobacteria</taxon>
        <taxon>Halobacteriales</taxon>
        <taxon>Haloferacaceae</taxon>
        <taxon>Haloplanus</taxon>
    </lineage>
</organism>
<gene>
    <name evidence="3" type="ORF">DU504_02340</name>
</gene>
<name>A0A368N6U8_9EURY</name>
<evidence type="ECO:0000259" key="2">
    <source>
        <dbReference type="Pfam" id="PF22494"/>
    </source>
</evidence>
<dbReference type="PANTHER" id="PTHR46928:SF1">
    <property type="entry name" value="MESENCHYME-SPECIFIC CELL SURFACE GLYCOPROTEIN"/>
    <property type="match status" value="1"/>
</dbReference>
<accession>A0A368N6U8</accession>
<evidence type="ECO:0000256" key="1">
    <source>
        <dbReference type="SAM" id="MobiDB-lite"/>
    </source>
</evidence>
<dbReference type="InterPro" id="IPR055188">
    <property type="entry name" value="Choice_anch_I"/>
</dbReference>
<dbReference type="InterPro" id="IPR015943">
    <property type="entry name" value="WD40/YVTN_repeat-like_dom_sf"/>
</dbReference>
<dbReference type="AlphaFoldDB" id="A0A368N6U8"/>
<sequence length="362" mass="37225">MDASANGAALDGDLPAEEGGGASGRNCFSAGTTHSVLFAWWVSVDHGNAIRSDTATFDVGLYGEQCRHNDGSVSGVDAYDGLVAVAVENDDPRADGRVALYDTSDDGFVGSAPLGPLPDRVKFTPDGNTVMVANEGEPASDYTEDPEGSVSVVDVSNGPGNASSATAGFGNVDARSLREDGVLSRLEGLEVTARPPSFGEGDVSDLSGLYLFGGRSYLILDSDGQQVFESGDQFEQIVRNSDDDESGIDEESPAAGPEPEGVAIGGIDGEVFACIGFEEVGGVAMFDVTDPETPSFVDYSNTRDFDIGPETATEDEGEPGSVAGDLAPEGLTFVPATDSPSGDPLLIVGYEVSGTTAVYSIA</sequence>
<evidence type="ECO:0000313" key="3">
    <source>
        <dbReference type="EMBL" id="RCU46242.1"/>
    </source>
</evidence>
<dbReference type="Pfam" id="PF22494">
    <property type="entry name" value="choice_anch_I"/>
    <property type="match status" value="2"/>
</dbReference>
<dbReference type="Proteomes" id="UP000252189">
    <property type="component" value="Unassembled WGS sequence"/>
</dbReference>
<evidence type="ECO:0000313" key="4">
    <source>
        <dbReference type="Proteomes" id="UP000252189"/>
    </source>
</evidence>